<name>A0A9P4HRB2_9PEZI</name>
<organism evidence="1 2">
    <name type="scientific">Saccharata proteae CBS 121410</name>
    <dbReference type="NCBI Taxonomy" id="1314787"/>
    <lineage>
        <taxon>Eukaryota</taxon>
        <taxon>Fungi</taxon>
        <taxon>Dikarya</taxon>
        <taxon>Ascomycota</taxon>
        <taxon>Pezizomycotina</taxon>
        <taxon>Dothideomycetes</taxon>
        <taxon>Dothideomycetes incertae sedis</taxon>
        <taxon>Botryosphaeriales</taxon>
        <taxon>Saccharataceae</taxon>
        <taxon>Saccharata</taxon>
    </lineage>
</organism>
<dbReference type="EMBL" id="ML978732">
    <property type="protein sequence ID" value="KAF2085212.1"/>
    <property type="molecule type" value="Genomic_DNA"/>
</dbReference>
<dbReference type="SUPFAM" id="SSF51735">
    <property type="entry name" value="NAD(P)-binding Rossmann-fold domains"/>
    <property type="match status" value="1"/>
</dbReference>
<keyword evidence="2" id="KW-1185">Reference proteome</keyword>
<accession>A0A9P4HRB2</accession>
<dbReference type="Gene3D" id="3.40.50.720">
    <property type="entry name" value="NAD(P)-binding Rossmann-like Domain"/>
    <property type="match status" value="1"/>
</dbReference>
<proteinExistence type="predicted"/>
<gene>
    <name evidence="1" type="ORF">K490DRAFT_75267</name>
</gene>
<evidence type="ECO:0000313" key="2">
    <source>
        <dbReference type="Proteomes" id="UP000799776"/>
    </source>
</evidence>
<dbReference type="Proteomes" id="UP000799776">
    <property type="component" value="Unassembled WGS sequence"/>
</dbReference>
<sequence>MIRATPKSVDLLILGAGWTSNFLIPLLKTRGTTFAATTTSGRSNTIPFKFDPSSDDDSSYKLLPSAKTILITFPLTGPGQSKHLTSLYRSCHGDENNWIQLGSTGIFTGEHWNNSEAPYDKSNARAIAEDELRSCVDGCVLNLAGLYGGTRQPRNWVTRVATTKKQVEAKNALHLVHGDDVARAIVAVHAHFTPGKRWLVTDMHVYDWWDLIHEWGDEVQEIAKETMGEEADELEYRKWVAELMVEKGVRALPRGAESLGRVLDSRDFWSTVGAWPGKGRVH</sequence>
<dbReference type="PANTHER" id="PTHR40129:SF2">
    <property type="entry name" value="KETOPANTOATE REDUCTASE N-TERMINAL DOMAIN-CONTAINING PROTEIN"/>
    <property type="match status" value="1"/>
</dbReference>
<dbReference type="OrthoDB" id="674948at2759"/>
<reference evidence="1" key="1">
    <citation type="journal article" date="2020" name="Stud. Mycol.">
        <title>101 Dothideomycetes genomes: a test case for predicting lifestyles and emergence of pathogens.</title>
        <authorList>
            <person name="Haridas S."/>
            <person name="Albert R."/>
            <person name="Binder M."/>
            <person name="Bloem J."/>
            <person name="Labutti K."/>
            <person name="Salamov A."/>
            <person name="Andreopoulos B."/>
            <person name="Baker S."/>
            <person name="Barry K."/>
            <person name="Bills G."/>
            <person name="Bluhm B."/>
            <person name="Cannon C."/>
            <person name="Castanera R."/>
            <person name="Culley D."/>
            <person name="Daum C."/>
            <person name="Ezra D."/>
            <person name="Gonzalez J."/>
            <person name="Henrissat B."/>
            <person name="Kuo A."/>
            <person name="Liang C."/>
            <person name="Lipzen A."/>
            <person name="Lutzoni F."/>
            <person name="Magnuson J."/>
            <person name="Mondo S."/>
            <person name="Nolan M."/>
            <person name="Ohm R."/>
            <person name="Pangilinan J."/>
            <person name="Park H.-J."/>
            <person name="Ramirez L."/>
            <person name="Alfaro M."/>
            <person name="Sun H."/>
            <person name="Tritt A."/>
            <person name="Yoshinaga Y."/>
            <person name="Zwiers L.-H."/>
            <person name="Turgeon B."/>
            <person name="Goodwin S."/>
            <person name="Spatafora J."/>
            <person name="Crous P."/>
            <person name="Grigoriev I."/>
        </authorList>
    </citation>
    <scope>NUCLEOTIDE SEQUENCE</scope>
    <source>
        <strain evidence="1">CBS 121410</strain>
    </source>
</reference>
<evidence type="ECO:0008006" key="3">
    <source>
        <dbReference type="Google" id="ProtNLM"/>
    </source>
</evidence>
<dbReference type="AlphaFoldDB" id="A0A9P4HRB2"/>
<comment type="caution">
    <text evidence="1">The sequence shown here is derived from an EMBL/GenBank/DDBJ whole genome shotgun (WGS) entry which is preliminary data.</text>
</comment>
<evidence type="ECO:0000313" key="1">
    <source>
        <dbReference type="EMBL" id="KAF2085212.1"/>
    </source>
</evidence>
<dbReference type="PANTHER" id="PTHR40129">
    <property type="entry name" value="KETOPANTOATE REDUCTASE N-TERMINAL DOMAIN-CONTAINING PROTEIN"/>
    <property type="match status" value="1"/>
</dbReference>
<dbReference type="InterPro" id="IPR036291">
    <property type="entry name" value="NAD(P)-bd_dom_sf"/>
</dbReference>
<protein>
    <recommendedName>
        <fullName evidence="3">NAD(P)-binding protein</fullName>
    </recommendedName>
</protein>